<reference evidence="1" key="1">
    <citation type="submission" date="2023-03" db="EMBL/GenBank/DDBJ databases">
        <title>Massive genome expansion in bonnet fungi (Mycena s.s.) driven by repeated elements and novel gene families across ecological guilds.</title>
        <authorList>
            <consortium name="Lawrence Berkeley National Laboratory"/>
            <person name="Harder C.B."/>
            <person name="Miyauchi S."/>
            <person name="Viragh M."/>
            <person name="Kuo A."/>
            <person name="Thoen E."/>
            <person name="Andreopoulos B."/>
            <person name="Lu D."/>
            <person name="Skrede I."/>
            <person name="Drula E."/>
            <person name="Henrissat B."/>
            <person name="Morin E."/>
            <person name="Kohler A."/>
            <person name="Barry K."/>
            <person name="LaButti K."/>
            <person name="Morin E."/>
            <person name="Salamov A."/>
            <person name="Lipzen A."/>
            <person name="Mereny Z."/>
            <person name="Hegedus B."/>
            <person name="Baldrian P."/>
            <person name="Stursova M."/>
            <person name="Weitz H."/>
            <person name="Taylor A."/>
            <person name="Grigoriev I.V."/>
            <person name="Nagy L.G."/>
            <person name="Martin F."/>
            <person name="Kauserud H."/>
        </authorList>
    </citation>
    <scope>NUCLEOTIDE SEQUENCE</scope>
    <source>
        <strain evidence="1">CBHHK188m</strain>
    </source>
</reference>
<sequence>MHRCMQIPELVCSHILPPSGIETSLDVGQPKHGDLAVLARTSTLFSSHALRLLWKRGGFFTKYIMLYSDPHFADLSVVFPSVGPHLSKNMLPNLLGLHWMHKDDDFQYIDCFLAPQLTAIRIPHISLAALSLLPALSLRCPKLIAITFFPRGTSDLRPLAVSAVSACVRDLHLIETLIGDMVDEAALEHLSRLPSLRHVRLCELPPTLPALPTDDRVLFPSLRTLYFRSEIESPMRFLEWANKLRLAEFTAECTAFSTSDQVHHLFTTAAGGLSHSPLTQFAFDNEFGSFNSLDSVDYLIRPQSLRTLFCFVNLTSVSVLSAVGVDLDDATVADMARSWRQIERLEFQSYYGNPTPRTTLRCLEAFPEYCLHLTKLSITFDATVIPTSQTDLSLECLKNFDVEASPISTALPVARFLSHIFPSLEHLSTLRDSLDGDEDWEAEVGPHAVQYDRQWKEVVQIFCCNATPTPVENLVDALSNEMQPRRKALVI</sequence>
<evidence type="ECO:0000313" key="2">
    <source>
        <dbReference type="Proteomes" id="UP001215280"/>
    </source>
</evidence>
<organism evidence="1 2">
    <name type="scientific">Mycena maculata</name>
    <dbReference type="NCBI Taxonomy" id="230809"/>
    <lineage>
        <taxon>Eukaryota</taxon>
        <taxon>Fungi</taxon>
        <taxon>Dikarya</taxon>
        <taxon>Basidiomycota</taxon>
        <taxon>Agaricomycotina</taxon>
        <taxon>Agaricomycetes</taxon>
        <taxon>Agaricomycetidae</taxon>
        <taxon>Agaricales</taxon>
        <taxon>Marasmiineae</taxon>
        <taxon>Mycenaceae</taxon>
        <taxon>Mycena</taxon>
    </lineage>
</organism>
<evidence type="ECO:0000313" key="1">
    <source>
        <dbReference type="EMBL" id="KAJ7741168.1"/>
    </source>
</evidence>
<comment type="caution">
    <text evidence="1">The sequence shown here is derived from an EMBL/GenBank/DDBJ whole genome shotgun (WGS) entry which is preliminary data.</text>
</comment>
<accession>A0AAD7N179</accession>
<dbReference type="Proteomes" id="UP001215280">
    <property type="component" value="Unassembled WGS sequence"/>
</dbReference>
<dbReference type="EMBL" id="JARJLG010000124">
    <property type="protein sequence ID" value="KAJ7741168.1"/>
    <property type="molecule type" value="Genomic_DNA"/>
</dbReference>
<gene>
    <name evidence="1" type="ORF">DFH07DRAFT_981720</name>
</gene>
<dbReference type="SUPFAM" id="SSF52047">
    <property type="entry name" value="RNI-like"/>
    <property type="match status" value="1"/>
</dbReference>
<keyword evidence="2" id="KW-1185">Reference proteome</keyword>
<proteinExistence type="predicted"/>
<name>A0AAD7N179_9AGAR</name>
<evidence type="ECO:0008006" key="3">
    <source>
        <dbReference type="Google" id="ProtNLM"/>
    </source>
</evidence>
<dbReference type="AlphaFoldDB" id="A0AAD7N179"/>
<protein>
    <recommendedName>
        <fullName evidence="3">F-box domain-containing protein</fullName>
    </recommendedName>
</protein>